<name>A0A0L1IYM7_ASPN3</name>
<feature type="compositionally biased region" description="Polar residues" evidence="1">
    <location>
        <begin position="16"/>
        <end position="28"/>
    </location>
</feature>
<keyword evidence="4" id="KW-1185">Reference proteome</keyword>
<sequence length="744" mass="85029">MDPGPSQPRMPKSLCQADQGSSESQMLQGTLDPPEQSEQGPLQSRMLEETFDSPEQPEEGPLRLQVSTEALDPVQQMFTWLHAERWTISLPERNQSMPPALRATQNIDRLCSTCQAFPWASLWKQMHRGKGSWLPRHQRRRLSTMYSHLKSAYEGCHLCALICVAMFSRGERTVHIPRWQEYHLSFDKASTEWKSRIESAQKRWDLDQLDAITYVSHRMEAGRWVLLLGAPGCEPAKLSVSFAQRAENPLPPTVRSEGRTSDFARHWISICDQSHLSCRRTGCVLPTRVIQLRVIQEALKARLLVTSGEEARYAALSHRWSSSTSLRLTTQNLELLKKEINLSELSRTFREAFEIAIGIGLQYIWIDALCILQDDDHDWAKESAKMGDVYRHADITINAFTSANGIGQCTTAYVPTNLVDYACRVEGQMYVHEEDGGLADVYELEGVTQTRGWIYQEEQLSRRRLYCGQHHLVWKCAEMWARNDRPFGFSGEEFDKPLMSGYPCSNSKLTLRQWRQMVQTYTRRTLTYAAEDKLPAISGLAAVFEEGFPGHHLGPYLGGIWRCDIYRGLLWYRVGNSIGPDGRIDGPSWSWASWDGPIDFEFEDDDASWSARMTWPPQRTYPCKVREASTTLEDPVNKYGRVLSGRIVIKGRVLMNAGRLNEQSRNTNPADPAIHLDSDATFPEDSILLPITHRSGLLLRGDPRTTTDATPVFRRIGLCVRPERHEDFDWLRAPRWQIMELALE</sequence>
<protein>
    <recommendedName>
        <fullName evidence="2">Heterokaryon incompatibility domain-containing protein</fullName>
    </recommendedName>
</protein>
<proteinExistence type="predicted"/>
<evidence type="ECO:0000259" key="2">
    <source>
        <dbReference type="Pfam" id="PF06985"/>
    </source>
</evidence>
<dbReference type="PANTHER" id="PTHR33112:SF16">
    <property type="entry name" value="HETEROKARYON INCOMPATIBILITY DOMAIN-CONTAINING PROTEIN"/>
    <property type="match status" value="1"/>
</dbReference>
<dbReference type="OrthoDB" id="5362512at2759"/>
<feature type="compositionally biased region" description="Acidic residues" evidence="1">
    <location>
        <begin position="49"/>
        <end position="58"/>
    </location>
</feature>
<dbReference type="STRING" id="1509407.A0A0L1IYM7"/>
<comment type="caution">
    <text evidence="3">The sequence shown here is derived from an EMBL/GenBank/DDBJ whole genome shotgun (WGS) entry which is preliminary data.</text>
</comment>
<reference evidence="3 4" key="1">
    <citation type="submission" date="2014-06" db="EMBL/GenBank/DDBJ databases">
        <title>The Genome of the Aflatoxigenic Filamentous Fungus Aspergillus nomius.</title>
        <authorList>
            <person name="Moore M.G."/>
            <person name="Shannon B.M."/>
            <person name="Brian M.M."/>
        </authorList>
    </citation>
    <scope>NUCLEOTIDE SEQUENCE [LARGE SCALE GENOMIC DNA]</scope>
    <source>
        <strain evidence="3 4">NRRL 13137</strain>
    </source>
</reference>
<evidence type="ECO:0000256" key="1">
    <source>
        <dbReference type="SAM" id="MobiDB-lite"/>
    </source>
</evidence>
<dbReference type="Pfam" id="PF06985">
    <property type="entry name" value="HET"/>
    <property type="match status" value="1"/>
</dbReference>
<dbReference type="EMBL" id="JNOM01000195">
    <property type="protein sequence ID" value="KNG84661.1"/>
    <property type="molecule type" value="Genomic_DNA"/>
</dbReference>
<dbReference type="InterPro" id="IPR010730">
    <property type="entry name" value="HET"/>
</dbReference>
<dbReference type="GeneID" id="26807929"/>
<accession>A0A0L1IYM7</accession>
<dbReference type="AlphaFoldDB" id="A0A0L1IYM7"/>
<organism evidence="3 4">
    <name type="scientific">Aspergillus nomiae NRRL (strain ATCC 15546 / NRRL 13137 / CBS 260.88 / M93)</name>
    <dbReference type="NCBI Taxonomy" id="1509407"/>
    <lineage>
        <taxon>Eukaryota</taxon>
        <taxon>Fungi</taxon>
        <taxon>Dikarya</taxon>
        <taxon>Ascomycota</taxon>
        <taxon>Pezizomycotina</taxon>
        <taxon>Eurotiomycetes</taxon>
        <taxon>Eurotiomycetidae</taxon>
        <taxon>Eurotiales</taxon>
        <taxon>Aspergillaceae</taxon>
        <taxon>Aspergillus</taxon>
        <taxon>Aspergillus subgen. Circumdati</taxon>
    </lineage>
</organism>
<evidence type="ECO:0000313" key="4">
    <source>
        <dbReference type="Proteomes" id="UP000037505"/>
    </source>
</evidence>
<evidence type="ECO:0000313" key="3">
    <source>
        <dbReference type="EMBL" id="KNG84661.1"/>
    </source>
</evidence>
<dbReference type="Proteomes" id="UP000037505">
    <property type="component" value="Unassembled WGS sequence"/>
</dbReference>
<dbReference type="PANTHER" id="PTHR33112">
    <property type="entry name" value="DOMAIN PROTEIN, PUTATIVE-RELATED"/>
    <property type="match status" value="1"/>
</dbReference>
<feature type="region of interest" description="Disordered" evidence="1">
    <location>
        <begin position="1"/>
        <end position="61"/>
    </location>
</feature>
<gene>
    <name evidence="3" type="ORF">ANOM_006125</name>
</gene>
<dbReference type="RefSeq" id="XP_015405584.1">
    <property type="nucleotide sequence ID" value="XM_015551382.1"/>
</dbReference>
<feature type="domain" description="Heterokaryon incompatibility" evidence="2">
    <location>
        <begin position="313"/>
        <end position="457"/>
    </location>
</feature>